<dbReference type="KEGG" id="tgb:HG536_0D00960"/>
<dbReference type="EMBL" id="CP059249">
    <property type="protein sequence ID" value="QLL32574.1"/>
    <property type="molecule type" value="Genomic_DNA"/>
</dbReference>
<keyword evidence="3" id="KW-1185">Reference proteome</keyword>
<dbReference type="AlphaFoldDB" id="A0A7G3ZGD8"/>
<evidence type="ECO:0008006" key="4">
    <source>
        <dbReference type="Google" id="ProtNLM"/>
    </source>
</evidence>
<feature type="region of interest" description="Disordered" evidence="1">
    <location>
        <begin position="1"/>
        <end position="59"/>
    </location>
</feature>
<name>A0A7G3ZGD8_9SACH</name>
<gene>
    <name evidence="2" type="ORF">HG536_0D00960</name>
</gene>
<sequence>MPNGNLENRNHGNDGIGHVPRERQEKANQRDAELGPKSIFYDPDWNAEGKAPSGFKNIPYNERTFTRKNESVAQQLAGLTNIKPPTSSK</sequence>
<reference evidence="2 3" key="1">
    <citation type="submission" date="2020-06" db="EMBL/GenBank/DDBJ databases">
        <title>The yeast mating-type switching endonuclease HO is a domesticated member of an unorthodox homing genetic element family.</title>
        <authorList>
            <person name="Coughlan A.Y."/>
            <person name="Lombardi L."/>
            <person name="Braun-Galleani S."/>
            <person name="Martos A.R."/>
            <person name="Galeote V."/>
            <person name="Bigey F."/>
            <person name="Dequin S."/>
            <person name="Byrne K.P."/>
            <person name="Wolfe K.H."/>
        </authorList>
    </citation>
    <scope>NUCLEOTIDE SEQUENCE [LARGE SCALE GENOMIC DNA]</scope>
    <source>
        <strain evidence="2 3">CBS764</strain>
    </source>
</reference>
<feature type="compositionally biased region" description="Basic and acidic residues" evidence="1">
    <location>
        <begin position="19"/>
        <end position="34"/>
    </location>
</feature>
<evidence type="ECO:0000313" key="2">
    <source>
        <dbReference type="EMBL" id="QLL32574.1"/>
    </source>
</evidence>
<dbReference type="OrthoDB" id="4041945at2759"/>
<protein>
    <recommendedName>
        <fullName evidence="4">Altered inheritance of mitochondria protein 4</fullName>
    </recommendedName>
</protein>
<evidence type="ECO:0000256" key="1">
    <source>
        <dbReference type="SAM" id="MobiDB-lite"/>
    </source>
</evidence>
<dbReference type="Pfam" id="PF12622">
    <property type="entry name" value="NpwBP"/>
    <property type="match status" value="1"/>
</dbReference>
<dbReference type="GeneID" id="59325742"/>
<proteinExistence type="predicted"/>
<dbReference type="Proteomes" id="UP000515788">
    <property type="component" value="Chromosome 4"/>
</dbReference>
<dbReference type="RefSeq" id="XP_037139249.1">
    <property type="nucleotide sequence ID" value="XM_037283353.1"/>
</dbReference>
<accession>A0A7G3ZGD8</accession>
<evidence type="ECO:0000313" key="3">
    <source>
        <dbReference type="Proteomes" id="UP000515788"/>
    </source>
</evidence>
<organism evidence="2 3">
    <name type="scientific">Torulaspora globosa</name>
    <dbReference type="NCBI Taxonomy" id="48254"/>
    <lineage>
        <taxon>Eukaryota</taxon>
        <taxon>Fungi</taxon>
        <taxon>Dikarya</taxon>
        <taxon>Ascomycota</taxon>
        <taxon>Saccharomycotina</taxon>
        <taxon>Saccharomycetes</taxon>
        <taxon>Saccharomycetales</taxon>
        <taxon>Saccharomycetaceae</taxon>
        <taxon>Torulaspora</taxon>
    </lineage>
</organism>